<dbReference type="AlphaFoldDB" id="A0A9W6JHR5"/>
<reference evidence="2" key="2">
    <citation type="submission" date="2023-01" db="EMBL/GenBank/DDBJ databases">
        <authorList>
            <person name="Sun Q."/>
            <person name="Evtushenko L."/>
        </authorList>
    </citation>
    <scope>NUCLEOTIDE SEQUENCE</scope>
    <source>
        <strain evidence="2">VKM B-2555</strain>
    </source>
</reference>
<protein>
    <recommendedName>
        <fullName evidence="4">17 kDa surface antigen</fullName>
    </recommendedName>
</protein>
<evidence type="ECO:0000313" key="2">
    <source>
        <dbReference type="EMBL" id="GLK76055.1"/>
    </source>
</evidence>
<keyword evidence="1" id="KW-1133">Transmembrane helix</keyword>
<comment type="caution">
    <text evidence="2">The sequence shown here is derived from an EMBL/GenBank/DDBJ whole genome shotgun (WGS) entry which is preliminary data.</text>
</comment>
<proteinExistence type="predicted"/>
<keyword evidence="3" id="KW-1185">Reference proteome</keyword>
<feature type="transmembrane region" description="Helical" evidence="1">
    <location>
        <begin position="38"/>
        <end position="59"/>
    </location>
</feature>
<organism evidence="2 3">
    <name type="scientific">Methylopila jiangsuensis</name>
    <dbReference type="NCBI Taxonomy" id="586230"/>
    <lineage>
        <taxon>Bacteria</taxon>
        <taxon>Pseudomonadati</taxon>
        <taxon>Pseudomonadota</taxon>
        <taxon>Alphaproteobacteria</taxon>
        <taxon>Hyphomicrobiales</taxon>
        <taxon>Methylopilaceae</taxon>
        <taxon>Methylopila</taxon>
    </lineage>
</organism>
<dbReference type="Proteomes" id="UP001143364">
    <property type="component" value="Unassembled WGS sequence"/>
</dbReference>
<gene>
    <name evidence="2" type="ORF">GCM10008171_13090</name>
</gene>
<reference evidence="2" key="1">
    <citation type="journal article" date="2014" name="Int. J. Syst. Evol. Microbiol.">
        <title>Complete genome sequence of Corynebacterium casei LMG S-19264T (=DSM 44701T), isolated from a smear-ripened cheese.</title>
        <authorList>
            <consortium name="US DOE Joint Genome Institute (JGI-PGF)"/>
            <person name="Walter F."/>
            <person name="Albersmeier A."/>
            <person name="Kalinowski J."/>
            <person name="Ruckert C."/>
        </authorList>
    </citation>
    <scope>NUCLEOTIDE SEQUENCE</scope>
    <source>
        <strain evidence="2">VKM B-2555</strain>
    </source>
</reference>
<accession>A0A9W6JHR5</accession>
<name>A0A9W6JHR5_9HYPH</name>
<dbReference type="PROSITE" id="PS51257">
    <property type="entry name" value="PROKAR_LIPOPROTEIN"/>
    <property type="match status" value="1"/>
</dbReference>
<dbReference type="RefSeq" id="WP_271203978.1">
    <property type="nucleotide sequence ID" value="NZ_BSFK01000005.1"/>
</dbReference>
<evidence type="ECO:0008006" key="4">
    <source>
        <dbReference type="Google" id="ProtNLM"/>
    </source>
</evidence>
<feature type="transmembrane region" description="Helical" evidence="1">
    <location>
        <begin position="66"/>
        <end position="87"/>
    </location>
</feature>
<evidence type="ECO:0000313" key="3">
    <source>
        <dbReference type="Proteomes" id="UP001143364"/>
    </source>
</evidence>
<keyword evidence="1" id="KW-0472">Membrane</keyword>
<sequence length="172" mass="16505">MRRPAGRLAAVACAAALVAGCQTTGGSGAGGGSTLDGAIGRCVAAVVGGAIVGGLIGAAAGGGNRVGYGVAGGAAVGGLACAVLTALDNQDKAAIRQAQIEAASTNEPRTLSYAGADGRPRAIMVRPSGAETVVQNRVCRPTDGVAAVGGVGETQIPAQLVCRTPEGDWLPA</sequence>
<dbReference type="EMBL" id="BSFK01000005">
    <property type="protein sequence ID" value="GLK76055.1"/>
    <property type="molecule type" value="Genomic_DNA"/>
</dbReference>
<evidence type="ECO:0000256" key="1">
    <source>
        <dbReference type="SAM" id="Phobius"/>
    </source>
</evidence>
<keyword evidence="1" id="KW-0812">Transmembrane</keyword>